<evidence type="ECO:0000259" key="4">
    <source>
        <dbReference type="Pfam" id="PF03061"/>
    </source>
</evidence>
<evidence type="ECO:0000313" key="5">
    <source>
        <dbReference type="EMBL" id="KAK0538996.1"/>
    </source>
</evidence>
<accession>A0AAN6GFN4</accession>
<dbReference type="CDD" id="cd00586">
    <property type="entry name" value="4HBT"/>
    <property type="match status" value="1"/>
</dbReference>
<reference evidence="5" key="1">
    <citation type="journal article" date="2023" name="PhytoFront">
        <title>Draft Genome Resources of Seven Strains of Tilletia horrida, Causal Agent of Kernel Smut of Rice.</title>
        <authorList>
            <person name="Khanal S."/>
            <person name="Antony Babu S."/>
            <person name="Zhou X.G."/>
        </authorList>
    </citation>
    <scope>NUCLEOTIDE SEQUENCE</scope>
    <source>
        <strain evidence="5">TX3</strain>
    </source>
</reference>
<proteinExistence type="inferred from homology"/>
<keyword evidence="6" id="KW-1185">Reference proteome</keyword>
<dbReference type="PANTHER" id="PTHR31793">
    <property type="entry name" value="4-HYDROXYBENZOYL-COA THIOESTERASE FAMILY MEMBER"/>
    <property type="match status" value="1"/>
</dbReference>
<sequence>MAPPPLRPYPYTLTHQTRWPDADVYAHVYNGNYYVLADSAINVYLIAHCGLQPSSTSRDAPIGLMIASSAQFFAPLHFPSRVVTGLCVRKIGTSSVLYEIGLWEEGKAELAAVVRATHVFVDRETRVPLGKGGDGRRGLPREMREGLEKILVQEEDGEGDGNGNGNAKRDSKL</sequence>
<dbReference type="InterPro" id="IPR050563">
    <property type="entry name" value="4-hydroxybenzoyl-CoA_TE"/>
</dbReference>
<evidence type="ECO:0000256" key="3">
    <source>
        <dbReference type="SAM" id="MobiDB-lite"/>
    </source>
</evidence>
<dbReference type="InterPro" id="IPR029069">
    <property type="entry name" value="HotDog_dom_sf"/>
</dbReference>
<dbReference type="SUPFAM" id="SSF54637">
    <property type="entry name" value="Thioesterase/thiol ester dehydrase-isomerase"/>
    <property type="match status" value="1"/>
</dbReference>
<dbReference type="Gene3D" id="3.10.129.10">
    <property type="entry name" value="Hotdog Thioesterase"/>
    <property type="match status" value="1"/>
</dbReference>
<feature type="domain" description="Thioesterase" evidence="4">
    <location>
        <begin position="26"/>
        <end position="109"/>
    </location>
</feature>
<comment type="similarity">
    <text evidence="1">Belongs to the 4-hydroxybenzoyl-CoA thioesterase family.</text>
</comment>
<comment type="caution">
    <text evidence="5">The sequence shown here is derived from an EMBL/GenBank/DDBJ whole genome shotgun (WGS) entry which is preliminary data.</text>
</comment>
<keyword evidence="2" id="KW-0378">Hydrolase</keyword>
<organism evidence="5 6">
    <name type="scientific">Tilletia horrida</name>
    <dbReference type="NCBI Taxonomy" id="155126"/>
    <lineage>
        <taxon>Eukaryota</taxon>
        <taxon>Fungi</taxon>
        <taxon>Dikarya</taxon>
        <taxon>Basidiomycota</taxon>
        <taxon>Ustilaginomycotina</taxon>
        <taxon>Exobasidiomycetes</taxon>
        <taxon>Tilletiales</taxon>
        <taxon>Tilletiaceae</taxon>
        <taxon>Tilletia</taxon>
    </lineage>
</organism>
<dbReference type="EMBL" id="JAPDMQ010000037">
    <property type="protein sequence ID" value="KAK0538996.1"/>
    <property type="molecule type" value="Genomic_DNA"/>
</dbReference>
<dbReference type="Pfam" id="PF03061">
    <property type="entry name" value="4HBT"/>
    <property type="match status" value="1"/>
</dbReference>
<feature type="region of interest" description="Disordered" evidence="3">
    <location>
        <begin position="131"/>
        <end position="173"/>
    </location>
</feature>
<feature type="compositionally biased region" description="Basic and acidic residues" evidence="3">
    <location>
        <begin position="133"/>
        <end position="152"/>
    </location>
</feature>
<name>A0AAN6GFN4_9BASI</name>
<dbReference type="Proteomes" id="UP001176521">
    <property type="component" value="Unassembled WGS sequence"/>
</dbReference>
<evidence type="ECO:0000256" key="1">
    <source>
        <dbReference type="ARBA" id="ARBA00005953"/>
    </source>
</evidence>
<gene>
    <name evidence="5" type="ORF">OC842_001119</name>
</gene>
<dbReference type="AlphaFoldDB" id="A0AAN6GFN4"/>
<dbReference type="InterPro" id="IPR006683">
    <property type="entry name" value="Thioestr_dom"/>
</dbReference>
<evidence type="ECO:0000313" key="6">
    <source>
        <dbReference type="Proteomes" id="UP001176521"/>
    </source>
</evidence>
<dbReference type="PANTHER" id="PTHR31793:SF27">
    <property type="entry name" value="NOVEL THIOESTERASE SUPERFAMILY DOMAIN AND SAPOSIN A-TYPE DOMAIN CONTAINING PROTEIN (0610012H03RIK)"/>
    <property type="match status" value="1"/>
</dbReference>
<dbReference type="GO" id="GO:0047617">
    <property type="term" value="F:fatty acyl-CoA hydrolase activity"/>
    <property type="evidence" value="ECO:0007669"/>
    <property type="project" value="TreeGrafter"/>
</dbReference>
<protein>
    <recommendedName>
        <fullName evidence="4">Thioesterase domain-containing protein</fullName>
    </recommendedName>
</protein>
<evidence type="ECO:0000256" key="2">
    <source>
        <dbReference type="ARBA" id="ARBA00022801"/>
    </source>
</evidence>